<dbReference type="EMBL" id="CAICTM010000023">
    <property type="protein sequence ID" value="CAB9497644.1"/>
    <property type="molecule type" value="Genomic_DNA"/>
</dbReference>
<name>A0A9N8DDG0_9STRA</name>
<dbReference type="Proteomes" id="UP001153069">
    <property type="component" value="Unassembled WGS sequence"/>
</dbReference>
<dbReference type="OrthoDB" id="48467at2759"/>
<feature type="region of interest" description="Disordered" evidence="1">
    <location>
        <begin position="1"/>
        <end position="22"/>
    </location>
</feature>
<reference evidence="2" key="1">
    <citation type="submission" date="2020-06" db="EMBL/GenBank/DDBJ databases">
        <authorList>
            <consortium name="Plant Systems Biology data submission"/>
        </authorList>
    </citation>
    <scope>NUCLEOTIDE SEQUENCE</scope>
    <source>
        <strain evidence="2">D6</strain>
    </source>
</reference>
<protein>
    <submittedName>
        <fullName evidence="2">Uncharacterized protein</fullName>
    </submittedName>
</protein>
<feature type="compositionally biased region" description="Basic residues" evidence="1">
    <location>
        <begin position="8"/>
        <end position="20"/>
    </location>
</feature>
<proteinExistence type="predicted"/>
<gene>
    <name evidence="2" type="ORF">SEMRO_23_G015880.1</name>
</gene>
<evidence type="ECO:0000313" key="2">
    <source>
        <dbReference type="EMBL" id="CAB9497644.1"/>
    </source>
</evidence>
<keyword evidence="3" id="KW-1185">Reference proteome</keyword>
<organism evidence="2 3">
    <name type="scientific">Seminavis robusta</name>
    <dbReference type="NCBI Taxonomy" id="568900"/>
    <lineage>
        <taxon>Eukaryota</taxon>
        <taxon>Sar</taxon>
        <taxon>Stramenopiles</taxon>
        <taxon>Ochrophyta</taxon>
        <taxon>Bacillariophyta</taxon>
        <taxon>Bacillariophyceae</taxon>
        <taxon>Bacillariophycidae</taxon>
        <taxon>Naviculales</taxon>
        <taxon>Naviculaceae</taxon>
        <taxon>Seminavis</taxon>
    </lineage>
</organism>
<sequence>MPPDRRPPTRRRRKKKKTTARPKLAYLKDFCKEDDEFKIDLEGFQGDSVDNLQEEPLKKTPQQQQPQPVHVSVLQLLFQRELGGRRASSMIVKSLQADNNHYCKPRKGYRSFAQRSMPFSKLRTPPSDAILAIDRYGAYAVALSDMTFGGQEQPSDDNDTPALALRFYGIPSPANLKGIRSLGDSRQGTLPATAPLLQTVPLLPSDQRGSREVLVQSMVVSARADFIVSSDWKVGVAFVRKRPNPGRRQQQQHQQQGNVVIFSLPGNSSSNNIQTLACSEASAKCHTMRSLMWAVHQIPYNARENHMPNHESSICDSILDHPGYLLFILEGTGFRLTWIDVDRWNRDVEDACVKPVLPLPHLTTSHDNRRNNNVIMDSISNSDEWKQQGFDNTYKGTDDGVSGSNNTNGGGLRVAFEARLNVKVLLGEVLMSYNMTQAFSDEDDGVLPEHHFSFNIQSVNDGGRSANLVVVFKSKNSEDMGMRGVFITLDVFTQHYRVTGWVENKAAANNQPSLQRQCNALTLSRRMRERRLGPYSVRPNDRKDYGYLCEERPTFDFEMERDISPAEWEPFCEMMDQARKESNGGGGGVGVKSKIIPFASLYPHCDFFTNRTLLTAQPSPVLIGRKSPLKLVYC</sequence>
<accession>A0A9N8DDG0</accession>
<comment type="caution">
    <text evidence="2">The sequence shown here is derived from an EMBL/GenBank/DDBJ whole genome shotgun (WGS) entry which is preliminary data.</text>
</comment>
<evidence type="ECO:0000256" key="1">
    <source>
        <dbReference type="SAM" id="MobiDB-lite"/>
    </source>
</evidence>
<evidence type="ECO:0000313" key="3">
    <source>
        <dbReference type="Proteomes" id="UP001153069"/>
    </source>
</evidence>
<dbReference type="AlphaFoldDB" id="A0A9N8DDG0"/>